<evidence type="ECO:0000256" key="1">
    <source>
        <dbReference type="SAM" id="MobiDB-lite"/>
    </source>
</evidence>
<feature type="transmembrane region" description="Helical" evidence="2">
    <location>
        <begin position="184"/>
        <end position="205"/>
    </location>
</feature>
<keyword evidence="2" id="KW-1133">Transmembrane helix</keyword>
<feature type="transmembrane region" description="Helical" evidence="2">
    <location>
        <begin position="54"/>
        <end position="74"/>
    </location>
</feature>
<dbReference type="OrthoDB" id="5238025at2759"/>
<evidence type="ECO:0000256" key="2">
    <source>
        <dbReference type="SAM" id="Phobius"/>
    </source>
</evidence>
<gene>
    <name evidence="3" type="ORF">yc1106_03953</name>
</gene>
<evidence type="ECO:0000313" key="4">
    <source>
        <dbReference type="Proteomes" id="UP001056012"/>
    </source>
</evidence>
<dbReference type="VEuPathDB" id="FungiDB:yc1106_03953"/>
<organism evidence="3 4">
    <name type="scientific">Curvularia clavata</name>
    <dbReference type="NCBI Taxonomy" id="95742"/>
    <lineage>
        <taxon>Eukaryota</taxon>
        <taxon>Fungi</taxon>
        <taxon>Dikarya</taxon>
        <taxon>Ascomycota</taxon>
        <taxon>Pezizomycotina</taxon>
        <taxon>Dothideomycetes</taxon>
        <taxon>Pleosporomycetidae</taxon>
        <taxon>Pleosporales</taxon>
        <taxon>Pleosporineae</taxon>
        <taxon>Pleosporaceae</taxon>
        <taxon>Curvularia</taxon>
    </lineage>
</organism>
<name>A0A9Q8Z618_CURCL</name>
<reference evidence="3" key="1">
    <citation type="submission" date="2021-12" db="EMBL/GenBank/DDBJ databases">
        <title>Curvularia clavata genome.</title>
        <authorList>
            <person name="Cao Y."/>
        </authorList>
    </citation>
    <scope>NUCLEOTIDE SEQUENCE</scope>
    <source>
        <strain evidence="3">Yc1106</strain>
    </source>
</reference>
<keyword evidence="2" id="KW-0472">Membrane</keyword>
<dbReference type="EMBL" id="CP089276">
    <property type="protein sequence ID" value="USP76679.1"/>
    <property type="molecule type" value="Genomic_DNA"/>
</dbReference>
<keyword evidence="2" id="KW-0812">Transmembrane</keyword>
<dbReference type="Proteomes" id="UP001056012">
    <property type="component" value="Chromosome 3"/>
</dbReference>
<sequence>MALLAITFKGITYSFVEDNRMTGFVFEATIDGNVGESLDMAALPRTIYTLPTKLAIIIAAISLSVAGAHLGLVILDWKSGRRTQPYAFRRNIMFVHIINALLVLFAMIAIFVTHKSSSHFADSYVSQRVESMRDAPTNLELVFRYNIGTFDLETWSCELKRVKGAQMVQDDYAKQCAIEVAGRAILVPFALAAWLVAAVGIWSFIEGGRKGPDGQRMRTEEVGVEMEKMNATDE</sequence>
<dbReference type="AlphaFoldDB" id="A0A9Q8Z618"/>
<feature type="region of interest" description="Disordered" evidence="1">
    <location>
        <begin position="211"/>
        <end position="234"/>
    </location>
</feature>
<evidence type="ECO:0000313" key="3">
    <source>
        <dbReference type="EMBL" id="USP76679.1"/>
    </source>
</evidence>
<accession>A0A9Q8Z618</accession>
<feature type="transmembrane region" description="Helical" evidence="2">
    <location>
        <begin position="94"/>
        <end position="113"/>
    </location>
</feature>
<keyword evidence="4" id="KW-1185">Reference proteome</keyword>
<protein>
    <submittedName>
        <fullName evidence="3">Uncharacterized protein</fullName>
    </submittedName>
</protein>
<proteinExistence type="predicted"/>